<evidence type="ECO:0000256" key="2">
    <source>
        <dbReference type="ARBA" id="ARBA00022692"/>
    </source>
</evidence>
<proteinExistence type="predicted"/>
<comment type="subcellular location">
    <subcellularLocation>
        <location evidence="1">Endomembrane system</location>
        <topology evidence="1">Multi-pass membrane protein</topology>
    </subcellularLocation>
</comment>
<keyword evidence="7" id="KW-1185">Reference proteome</keyword>
<comment type="caution">
    <text evidence="6">The sequence shown here is derived from an EMBL/GenBank/DDBJ whole genome shotgun (WGS) entry which is preliminary data.</text>
</comment>
<dbReference type="STRING" id="1121324.CLIT_5c01400"/>
<dbReference type="Proteomes" id="UP000027946">
    <property type="component" value="Unassembled WGS sequence"/>
</dbReference>
<dbReference type="EMBL" id="JJMM01000005">
    <property type="protein sequence ID" value="KDR96128.1"/>
    <property type="molecule type" value="Genomic_DNA"/>
</dbReference>
<evidence type="ECO:0000256" key="4">
    <source>
        <dbReference type="ARBA" id="ARBA00023136"/>
    </source>
</evidence>
<evidence type="ECO:0000256" key="3">
    <source>
        <dbReference type="ARBA" id="ARBA00022989"/>
    </source>
</evidence>
<dbReference type="Pfam" id="PF06803">
    <property type="entry name" value="DUF1232"/>
    <property type="match status" value="1"/>
</dbReference>
<keyword evidence="3" id="KW-1133">Transmembrane helix</keyword>
<dbReference type="eggNOG" id="COG3339">
    <property type="taxonomic scope" value="Bacteria"/>
</dbReference>
<dbReference type="AlphaFoldDB" id="A0A069RH91"/>
<dbReference type="OrthoDB" id="9800202at2"/>
<evidence type="ECO:0000313" key="7">
    <source>
        <dbReference type="Proteomes" id="UP000027946"/>
    </source>
</evidence>
<keyword evidence="2" id="KW-0812">Transmembrane</keyword>
<reference evidence="6 7" key="1">
    <citation type="submission" date="2014-03" db="EMBL/GenBank/DDBJ databases">
        <title>Genome sequence of Clostridium litorale W6, DSM 5388.</title>
        <authorList>
            <person name="Poehlein A."/>
            <person name="Jagirdar A."/>
            <person name="Khonsari B."/>
            <person name="Chibani C.M."/>
            <person name="Gutierrez Gutierrez D.A."/>
            <person name="Davydova E."/>
            <person name="Alghaithi H.S."/>
            <person name="Nair K.P."/>
            <person name="Dhamotharan K."/>
            <person name="Chandran L."/>
            <person name="G W."/>
            <person name="Daniel R."/>
        </authorList>
    </citation>
    <scope>NUCLEOTIDE SEQUENCE [LARGE SCALE GENOMIC DNA]</scope>
    <source>
        <strain evidence="6 7">W6</strain>
    </source>
</reference>
<organism evidence="6 7">
    <name type="scientific">Peptoclostridium litorale DSM 5388</name>
    <dbReference type="NCBI Taxonomy" id="1121324"/>
    <lineage>
        <taxon>Bacteria</taxon>
        <taxon>Bacillati</taxon>
        <taxon>Bacillota</taxon>
        <taxon>Clostridia</taxon>
        <taxon>Peptostreptococcales</taxon>
        <taxon>Peptoclostridiaceae</taxon>
        <taxon>Peptoclostridium</taxon>
    </lineage>
</organism>
<dbReference type="GO" id="GO:0012505">
    <property type="term" value="C:endomembrane system"/>
    <property type="evidence" value="ECO:0007669"/>
    <property type="project" value="UniProtKB-SubCell"/>
</dbReference>
<gene>
    <name evidence="6" type="ORF">CLIT_5c01400</name>
</gene>
<evidence type="ECO:0000259" key="5">
    <source>
        <dbReference type="Pfam" id="PF06803"/>
    </source>
</evidence>
<keyword evidence="4" id="KW-0472">Membrane</keyword>
<sequence length="110" mass="12748">MKKLKGALGFFKRIDLLYRFMQDERVSRFKKIKIMACLMFGFMYFLSPLDIVPEVILGIGVVDDAVVILYILTVINEQLDEYELNFGKISKTASGKNIIEIKNYDVKDEK</sequence>
<protein>
    <recommendedName>
        <fullName evidence="5">DUF1232 domain-containing protein</fullName>
    </recommendedName>
</protein>
<dbReference type="RefSeq" id="WP_038262764.1">
    <property type="nucleotide sequence ID" value="NZ_FSRH01000007.1"/>
</dbReference>
<dbReference type="InterPro" id="IPR010652">
    <property type="entry name" value="DUF1232"/>
</dbReference>
<accession>A0A069RH91</accession>
<evidence type="ECO:0000256" key="1">
    <source>
        <dbReference type="ARBA" id="ARBA00004127"/>
    </source>
</evidence>
<feature type="domain" description="DUF1232" evidence="5">
    <location>
        <begin position="36"/>
        <end position="69"/>
    </location>
</feature>
<name>A0A069RH91_PEPLI</name>
<evidence type="ECO:0000313" key="6">
    <source>
        <dbReference type="EMBL" id="KDR96128.1"/>
    </source>
</evidence>